<dbReference type="STRING" id="1469647.BC351_39880"/>
<keyword evidence="2" id="KW-1185">Reference proteome</keyword>
<proteinExistence type="predicted"/>
<evidence type="ECO:0000313" key="2">
    <source>
        <dbReference type="Proteomes" id="UP000190626"/>
    </source>
</evidence>
<sequence>MHNSDGALTRFPTHMTEDMFACANQGGISVTGSWRNLLPSSFEDWGLSLKTEQRRSRMY</sequence>
<protein>
    <submittedName>
        <fullName evidence="1">Uncharacterized protein</fullName>
    </submittedName>
</protein>
<gene>
    <name evidence="1" type="ORF">BC351_39880</name>
</gene>
<reference evidence="2" key="1">
    <citation type="submission" date="2016-07" db="EMBL/GenBank/DDBJ databases">
        <authorList>
            <person name="Florea S."/>
            <person name="Webb J.S."/>
            <person name="Jaromczyk J."/>
            <person name="Schardl C.L."/>
        </authorList>
    </citation>
    <scope>NUCLEOTIDE SEQUENCE [LARGE SCALE GENOMIC DNA]</scope>
    <source>
        <strain evidence="2">CY1</strain>
    </source>
</reference>
<dbReference type="AlphaFoldDB" id="A0A1V4H912"/>
<organism evidence="1 2">
    <name type="scientific">Paenibacillus ferrarius</name>
    <dbReference type="NCBI Taxonomy" id="1469647"/>
    <lineage>
        <taxon>Bacteria</taxon>
        <taxon>Bacillati</taxon>
        <taxon>Bacillota</taxon>
        <taxon>Bacilli</taxon>
        <taxon>Bacillales</taxon>
        <taxon>Paenibacillaceae</taxon>
        <taxon>Paenibacillus</taxon>
    </lineage>
</organism>
<name>A0A1V4H912_9BACL</name>
<comment type="caution">
    <text evidence="1">The sequence shown here is derived from an EMBL/GenBank/DDBJ whole genome shotgun (WGS) entry which is preliminary data.</text>
</comment>
<dbReference type="Proteomes" id="UP000190626">
    <property type="component" value="Unassembled WGS sequence"/>
</dbReference>
<accession>A0A1V4H912</accession>
<dbReference type="EMBL" id="MBTG01000057">
    <property type="protein sequence ID" value="OPH47441.1"/>
    <property type="molecule type" value="Genomic_DNA"/>
</dbReference>
<evidence type="ECO:0000313" key="1">
    <source>
        <dbReference type="EMBL" id="OPH47441.1"/>
    </source>
</evidence>